<sequence length="116" mass="13033">MQKLRNHWIGVDQGDLVLFSDFQHGGEMWTGEGPRMIAQGVTFGESFKAPPTVTLSISMWDVAHGANVRADIRAEDVARDGFTIVFRTWGDTRVARLRVAWMAIGELRDADEWELG</sequence>
<dbReference type="HOGENOM" id="CLU_155897_0_0_5"/>
<dbReference type="eggNOG" id="ENOG5032SUT">
    <property type="taxonomic scope" value="Bacteria"/>
</dbReference>
<accession>Q2CCQ9</accession>
<gene>
    <name evidence="2" type="ORF">OG2516_08953</name>
</gene>
<evidence type="ECO:0000259" key="1">
    <source>
        <dbReference type="Pfam" id="PF09458"/>
    </source>
</evidence>
<evidence type="ECO:0000313" key="2">
    <source>
        <dbReference type="EMBL" id="EAR50454.1"/>
    </source>
</evidence>
<dbReference type="PANTHER" id="PTHR46938">
    <property type="entry name" value="DISCOIDIN-1 SUBUNIT A-RELATED-RELATED"/>
    <property type="match status" value="1"/>
</dbReference>
<comment type="caution">
    <text evidence="2">The sequence shown here is derived from an EMBL/GenBank/DDBJ whole genome shotgun (WGS) entry which is preliminary data.</text>
</comment>
<dbReference type="AlphaFoldDB" id="Q2CCQ9"/>
<dbReference type="GO" id="GO:0098636">
    <property type="term" value="C:protein complex involved in cell adhesion"/>
    <property type="evidence" value="ECO:0007669"/>
    <property type="project" value="TreeGrafter"/>
</dbReference>
<dbReference type="SUPFAM" id="SSF141086">
    <property type="entry name" value="Agglutinin HPA-like"/>
    <property type="match status" value="1"/>
</dbReference>
<dbReference type="InterPro" id="IPR037221">
    <property type="entry name" value="H-type_lectin_dom_sf"/>
</dbReference>
<dbReference type="GO" id="GO:0098609">
    <property type="term" value="P:cell-cell adhesion"/>
    <property type="evidence" value="ECO:0007669"/>
    <property type="project" value="TreeGrafter"/>
</dbReference>
<dbReference type="GO" id="GO:0070492">
    <property type="term" value="F:oligosaccharide binding"/>
    <property type="evidence" value="ECO:0007669"/>
    <property type="project" value="TreeGrafter"/>
</dbReference>
<dbReference type="Proteomes" id="UP000003635">
    <property type="component" value="Unassembled WGS sequence"/>
</dbReference>
<evidence type="ECO:0000313" key="3">
    <source>
        <dbReference type="Proteomes" id="UP000003635"/>
    </source>
</evidence>
<protein>
    <recommendedName>
        <fullName evidence="1">H-type lectin domain-containing protein</fullName>
    </recommendedName>
</protein>
<keyword evidence="3" id="KW-1185">Reference proteome</keyword>
<dbReference type="GO" id="GO:0009986">
    <property type="term" value="C:cell surface"/>
    <property type="evidence" value="ECO:0007669"/>
    <property type="project" value="TreeGrafter"/>
</dbReference>
<dbReference type="Gene3D" id="2.60.40.2080">
    <property type="match status" value="1"/>
</dbReference>
<dbReference type="InterPro" id="IPR052487">
    <property type="entry name" value="Galactose-binding_lectin"/>
</dbReference>
<dbReference type="InterPro" id="IPR019019">
    <property type="entry name" value="H-type_lectin_domain"/>
</dbReference>
<dbReference type="Pfam" id="PF09458">
    <property type="entry name" value="H_lectin"/>
    <property type="match status" value="1"/>
</dbReference>
<dbReference type="GO" id="GO:0030247">
    <property type="term" value="F:polysaccharide binding"/>
    <property type="evidence" value="ECO:0007669"/>
    <property type="project" value="TreeGrafter"/>
</dbReference>
<dbReference type="STRING" id="314256.OG2516_08953"/>
<feature type="domain" description="H-type lectin" evidence="1">
    <location>
        <begin position="40"/>
        <end position="104"/>
    </location>
</feature>
<reference evidence="2 3" key="1">
    <citation type="journal article" date="2010" name="J. Bacteriol.">
        <title>Genome sequences of Oceanicola granulosus HTCC2516(T) and Oceanicola batsensis HTCC2597(TDelta).</title>
        <authorList>
            <person name="Thrash J.C."/>
            <person name="Cho J.C."/>
            <person name="Vergin K.L."/>
            <person name="Giovannoni S.J."/>
        </authorList>
    </citation>
    <scope>NUCLEOTIDE SEQUENCE [LARGE SCALE GENOMIC DNA]</scope>
    <source>
        <strain evidence="3">ATCC BAA-861 / DSM 15982 / KCTC 12143 / HTCC2516</strain>
    </source>
</reference>
<dbReference type="EMBL" id="AAOT01000028">
    <property type="protein sequence ID" value="EAR50454.1"/>
    <property type="molecule type" value="Genomic_DNA"/>
</dbReference>
<dbReference type="GO" id="GO:0046871">
    <property type="term" value="F:N-acetylgalactosamine binding"/>
    <property type="evidence" value="ECO:0007669"/>
    <property type="project" value="TreeGrafter"/>
</dbReference>
<proteinExistence type="predicted"/>
<dbReference type="RefSeq" id="WP_007255312.1">
    <property type="nucleotide sequence ID" value="NZ_CH724107.1"/>
</dbReference>
<name>Q2CCQ9_OCEGH</name>
<organism evidence="2 3">
    <name type="scientific">Oceanicola granulosus (strain ATCC BAA-861 / DSM 15982 / KCTC 12143 / HTCC2516)</name>
    <dbReference type="NCBI Taxonomy" id="314256"/>
    <lineage>
        <taxon>Bacteria</taxon>
        <taxon>Pseudomonadati</taxon>
        <taxon>Pseudomonadota</taxon>
        <taxon>Alphaproteobacteria</taxon>
        <taxon>Rhodobacterales</taxon>
        <taxon>Roseobacteraceae</taxon>
        <taxon>Oceanicola</taxon>
    </lineage>
</organism>
<dbReference type="OrthoDB" id="7658568at2"/>
<dbReference type="GO" id="GO:0045335">
    <property type="term" value="C:phagocytic vesicle"/>
    <property type="evidence" value="ECO:0007669"/>
    <property type="project" value="TreeGrafter"/>
</dbReference>